<dbReference type="InterPro" id="IPR037187">
    <property type="entry name" value="DnaK_N"/>
</dbReference>
<dbReference type="RefSeq" id="WP_013109547.1">
    <property type="nucleotide sequence ID" value="NZ_LYDR01000152.1"/>
</dbReference>
<evidence type="ECO:0000313" key="6">
    <source>
        <dbReference type="EMBL" id="ODA28610.1"/>
    </source>
</evidence>
<dbReference type="OrthoDB" id="9811543at2"/>
<dbReference type="GO" id="GO:0008270">
    <property type="term" value="F:zinc ion binding"/>
    <property type="evidence" value="ECO:0007669"/>
    <property type="project" value="UniProtKB-KW"/>
</dbReference>
<keyword evidence="2" id="KW-0863">Zinc-finger</keyword>
<evidence type="ECO:0000256" key="2">
    <source>
        <dbReference type="ARBA" id="ARBA00022771"/>
    </source>
</evidence>
<protein>
    <recommendedName>
        <fullName evidence="5">Zinc finger DksA/TraR C4-type domain-containing protein</fullName>
    </recommendedName>
</protein>
<feature type="domain" description="Zinc finger DksA/TraR C4-type" evidence="5">
    <location>
        <begin position="81"/>
        <end position="113"/>
    </location>
</feature>
<dbReference type="AlphaFoldDB" id="A0A1C3E5U7"/>
<evidence type="ECO:0000256" key="3">
    <source>
        <dbReference type="ARBA" id="ARBA00022833"/>
    </source>
</evidence>
<keyword evidence="3" id="KW-0862">Zinc</keyword>
<evidence type="ECO:0000313" key="7">
    <source>
        <dbReference type="Proteomes" id="UP000094828"/>
    </source>
</evidence>
<dbReference type="SUPFAM" id="SSF57716">
    <property type="entry name" value="Glucocorticoid receptor-like (DNA-binding domain)"/>
    <property type="match status" value="1"/>
</dbReference>
<dbReference type="STRING" id="1841610.A6X21_13055"/>
<organism evidence="6 7">
    <name type="scientific">Planctopirus hydrillae</name>
    <dbReference type="NCBI Taxonomy" id="1841610"/>
    <lineage>
        <taxon>Bacteria</taxon>
        <taxon>Pseudomonadati</taxon>
        <taxon>Planctomycetota</taxon>
        <taxon>Planctomycetia</taxon>
        <taxon>Planctomycetales</taxon>
        <taxon>Planctomycetaceae</taxon>
        <taxon>Planctopirus</taxon>
    </lineage>
</organism>
<name>A0A1C3E5U7_9PLAN</name>
<dbReference type="PANTHER" id="PTHR33823:SF4">
    <property type="entry name" value="GENERAL STRESS PROTEIN 16O"/>
    <property type="match status" value="1"/>
</dbReference>
<dbReference type="PROSITE" id="PS51128">
    <property type="entry name" value="ZF_DKSA_2"/>
    <property type="match status" value="1"/>
</dbReference>
<reference evidence="6 7" key="1">
    <citation type="submission" date="2016-05" db="EMBL/GenBank/DDBJ databases">
        <title>Genomic and physiological characterization of Planctopirus sp. isolated from fresh water lake.</title>
        <authorList>
            <person name="Subhash Y."/>
            <person name="Ramana C."/>
        </authorList>
    </citation>
    <scope>NUCLEOTIDE SEQUENCE [LARGE SCALE GENOMIC DNA]</scope>
    <source>
        <strain evidence="6 7">JC280</strain>
    </source>
</reference>
<dbReference type="Proteomes" id="UP000094828">
    <property type="component" value="Unassembled WGS sequence"/>
</dbReference>
<keyword evidence="1" id="KW-0479">Metal-binding</keyword>
<accession>A0A1C3E5U7</accession>
<dbReference type="SUPFAM" id="SSF109635">
    <property type="entry name" value="DnaK suppressor protein DksA, alpha-hairpin domain"/>
    <property type="match status" value="1"/>
</dbReference>
<evidence type="ECO:0000256" key="1">
    <source>
        <dbReference type="ARBA" id="ARBA00022723"/>
    </source>
</evidence>
<dbReference type="PANTHER" id="PTHR33823">
    <property type="entry name" value="RNA POLYMERASE-BINDING TRANSCRIPTION FACTOR DKSA-RELATED"/>
    <property type="match status" value="1"/>
</dbReference>
<keyword evidence="7" id="KW-1185">Reference proteome</keyword>
<sequence length="152" mass="17198">MSRNDAVAKIKKHLLLQREDLRSKIAEEMGLAYSPDDGINDLGETAALVEQSELHTQLAALETRELMQINRALALIEEGHYGVCQKCSKAIPLARLQAVPFTTVCVECQRRQEDLGDNDEDAYSVDWRKAYDHERRSNTAEYSVQDFDLASE</sequence>
<gene>
    <name evidence="6" type="ORF">A6X21_13055</name>
</gene>
<dbReference type="EMBL" id="LYDR01000152">
    <property type="protein sequence ID" value="ODA28610.1"/>
    <property type="molecule type" value="Genomic_DNA"/>
</dbReference>
<dbReference type="Gene3D" id="1.20.120.910">
    <property type="entry name" value="DksA, coiled-coil domain"/>
    <property type="match status" value="1"/>
</dbReference>
<proteinExistence type="predicted"/>
<dbReference type="Pfam" id="PF01258">
    <property type="entry name" value="zf-dskA_traR"/>
    <property type="match status" value="1"/>
</dbReference>
<dbReference type="InterPro" id="IPR000962">
    <property type="entry name" value="Znf_DskA_TraR"/>
</dbReference>
<evidence type="ECO:0000259" key="5">
    <source>
        <dbReference type="Pfam" id="PF01258"/>
    </source>
</evidence>
<comment type="caution">
    <text evidence="6">The sequence shown here is derived from an EMBL/GenBank/DDBJ whole genome shotgun (WGS) entry which is preliminary data.</text>
</comment>
<evidence type="ECO:0000256" key="4">
    <source>
        <dbReference type="PROSITE-ProRule" id="PRU00510"/>
    </source>
</evidence>
<feature type="zinc finger region" description="dksA C4-type" evidence="4">
    <location>
        <begin position="84"/>
        <end position="108"/>
    </location>
</feature>